<dbReference type="EMBL" id="LGRX02032472">
    <property type="protein sequence ID" value="KAK3243968.1"/>
    <property type="molecule type" value="Genomic_DNA"/>
</dbReference>
<name>A0AAE0EXB7_9CHLO</name>
<dbReference type="CDD" id="cd20404">
    <property type="entry name" value="Tudor_Agenet_AtEML-like"/>
    <property type="match status" value="1"/>
</dbReference>
<dbReference type="GO" id="GO:0005634">
    <property type="term" value="C:nucleus"/>
    <property type="evidence" value="ECO:0007669"/>
    <property type="project" value="UniProtKB-SubCell"/>
</dbReference>
<organism evidence="5 6">
    <name type="scientific">Cymbomonas tetramitiformis</name>
    <dbReference type="NCBI Taxonomy" id="36881"/>
    <lineage>
        <taxon>Eukaryota</taxon>
        <taxon>Viridiplantae</taxon>
        <taxon>Chlorophyta</taxon>
        <taxon>Pyramimonadophyceae</taxon>
        <taxon>Pyramimonadales</taxon>
        <taxon>Pyramimonadaceae</taxon>
        <taxon>Cymbomonas</taxon>
    </lineage>
</organism>
<dbReference type="AlphaFoldDB" id="A0AAE0EXB7"/>
<dbReference type="PANTHER" id="PTHR12663">
    <property type="entry name" value="ANDROGEN INDUCED INHIBITOR OF PROLIFERATION AS3 / PDS5-RELATED"/>
    <property type="match status" value="1"/>
</dbReference>
<sequence length="176" mass="19684">MDLSWSSSRFFTSHEVVRSRSPISLWKSSYSSSMQNETRPQPYVGARLRVYWPLDAVWYTGTIIELDPSDGTQKVLYDDGECEELRLHKEHYQILEPNSRPEPDDALVSEQPHQATCALPKKEIVEPTSQTTSAVQTASAAQPPHTPSVSDHDTTCSTDALSIQHSGLIETEPEAQ</sequence>
<gene>
    <name evidence="5" type="ORF">CYMTET_46404</name>
</gene>
<dbReference type="SUPFAM" id="SSF63748">
    <property type="entry name" value="Tudor/PWWP/MBT"/>
    <property type="match status" value="1"/>
</dbReference>
<dbReference type="GO" id="GO:0007064">
    <property type="term" value="P:mitotic sister chromatid cohesion"/>
    <property type="evidence" value="ECO:0007669"/>
    <property type="project" value="InterPro"/>
</dbReference>
<protein>
    <recommendedName>
        <fullName evidence="4">Tudor domain-containing protein</fullName>
    </recommendedName>
</protein>
<keyword evidence="2" id="KW-0539">Nucleus</keyword>
<dbReference type="Gene3D" id="2.30.30.140">
    <property type="match status" value="1"/>
</dbReference>
<comment type="caution">
    <text evidence="5">The sequence shown here is derived from an EMBL/GenBank/DDBJ whole genome shotgun (WGS) entry which is preliminary data.</text>
</comment>
<feature type="non-terminal residue" evidence="5">
    <location>
        <position position="176"/>
    </location>
</feature>
<keyword evidence="6" id="KW-1185">Reference proteome</keyword>
<evidence type="ECO:0000256" key="1">
    <source>
        <dbReference type="ARBA" id="ARBA00004123"/>
    </source>
</evidence>
<comment type="subcellular location">
    <subcellularLocation>
        <location evidence="1">Nucleus</location>
    </subcellularLocation>
</comment>
<dbReference type="GO" id="GO:0006281">
    <property type="term" value="P:DNA repair"/>
    <property type="evidence" value="ECO:0007669"/>
    <property type="project" value="TreeGrafter"/>
</dbReference>
<evidence type="ECO:0000313" key="5">
    <source>
        <dbReference type="EMBL" id="KAK3243968.1"/>
    </source>
</evidence>
<evidence type="ECO:0000259" key="4">
    <source>
        <dbReference type="SMART" id="SM00333"/>
    </source>
</evidence>
<dbReference type="PANTHER" id="PTHR12663:SF69">
    <property type="entry name" value="SISTER CHROMATID COHESION PROTEIN PDS5 HOMOLOG E"/>
    <property type="match status" value="1"/>
</dbReference>
<dbReference type="InterPro" id="IPR002999">
    <property type="entry name" value="Tudor"/>
</dbReference>
<feature type="domain" description="Tudor" evidence="4">
    <location>
        <begin position="40"/>
        <end position="98"/>
    </location>
</feature>
<evidence type="ECO:0000256" key="3">
    <source>
        <dbReference type="SAM" id="MobiDB-lite"/>
    </source>
</evidence>
<reference evidence="5 6" key="1">
    <citation type="journal article" date="2015" name="Genome Biol. Evol.">
        <title>Comparative Genomics of a Bacterivorous Green Alga Reveals Evolutionary Causalities and Consequences of Phago-Mixotrophic Mode of Nutrition.</title>
        <authorList>
            <person name="Burns J.A."/>
            <person name="Paasch A."/>
            <person name="Narechania A."/>
            <person name="Kim E."/>
        </authorList>
    </citation>
    <scope>NUCLEOTIDE SEQUENCE [LARGE SCALE GENOMIC DNA]</scope>
    <source>
        <strain evidence="5 6">PLY_AMNH</strain>
    </source>
</reference>
<evidence type="ECO:0000256" key="2">
    <source>
        <dbReference type="ARBA" id="ARBA00023242"/>
    </source>
</evidence>
<feature type="compositionally biased region" description="Low complexity" evidence="3">
    <location>
        <begin position="127"/>
        <end position="143"/>
    </location>
</feature>
<dbReference type="Proteomes" id="UP001190700">
    <property type="component" value="Unassembled WGS sequence"/>
</dbReference>
<dbReference type="GO" id="GO:0000785">
    <property type="term" value="C:chromatin"/>
    <property type="evidence" value="ECO:0007669"/>
    <property type="project" value="TreeGrafter"/>
</dbReference>
<accession>A0AAE0EXB7</accession>
<feature type="region of interest" description="Disordered" evidence="3">
    <location>
        <begin position="124"/>
        <end position="176"/>
    </location>
</feature>
<dbReference type="SMART" id="SM00333">
    <property type="entry name" value="TUDOR"/>
    <property type="match status" value="1"/>
</dbReference>
<proteinExistence type="predicted"/>
<feature type="compositionally biased region" description="Polar residues" evidence="3">
    <location>
        <begin position="155"/>
        <end position="165"/>
    </location>
</feature>
<evidence type="ECO:0000313" key="6">
    <source>
        <dbReference type="Proteomes" id="UP001190700"/>
    </source>
</evidence>
<dbReference type="InterPro" id="IPR039776">
    <property type="entry name" value="Pds5"/>
</dbReference>